<evidence type="ECO:0000256" key="3">
    <source>
        <dbReference type="ARBA" id="ARBA00023125"/>
    </source>
</evidence>
<evidence type="ECO:0000256" key="2">
    <source>
        <dbReference type="ARBA" id="ARBA00023015"/>
    </source>
</evidence>
<gene>
    <name evidence="6" type="ORF">SAMN05421844_103245</name>
</gene>
<dbReference type="RefSeq" id="WP_091856863.1">
    <property type="nucleotide sequence ID" value="NZ_FNBZ01000003.1"/>
</dbReference>
<dbReference type="InterPro" id="IPR036388">
    <property type="entry name" value="WH-like_DNA-bd_sf"/>
</dbReference>
<evidence type="ECO:0000256" key="1">
    <source>
        <dbReference type="ARBA" id="ARBA00009437"/>
    </source>
</evidence>
<proteinExistence type="inferred from homology"/>
<dbReference type="Gene3D" id="3.40.190.290">
    <property type="match status" value="1"/>
</dbReference>
<evidence type="ECO:0000313" key="7">
    <source>
        <dbReference type="Proteomes" id="UP000199468"/>
    </source>
</evidence>
<comment type="caution">
    <text evidence="6">The sequence shown here is derived from an EMBL/GenBank/DDBJ whole genome shotgun (WGS) entry which is preliminary data.</text>
</comment>
<keyword evidence="7" id="KW-1185">Reference proteome</keyword>
<accession>A0ABY0NVP7</accession>
<keyword evidence="3 6" id="KW-0238">DNA-binding</keyword>
<dbReference type="Proteomes" id="UP000199468">
    <property type="component" value="Unassembled WGS sequence"/>
</dbReference>
<feature type="domain" description="HTH lysR-type" evidence="5">
    <location>
        <begin position="3"/>
        <end position="60"/>
    </location>
</feature>
<dbReference type="PRINTS" id="PR00039">
    <property type="entry name" value="HTHLYSR"/>
</dbReference>
<name>A0ABY0NVP7_9HYPH</name>
<dbReference type="PROSITE" id="PS50931">
    <property type="entry name" value="HTH_LYSR"/>
    <property type="match status" value="1"/>
</dbReference>
<dbReference type="PANTHER" id="PTHR30427">
    <property type="entry name" value="TRANSCRIPTIONAL ACTIVATOR PROTEIN LYSR"/>
    <property type="match status" value="1"/>
</dbReference>
<dbReference type="PANTHER" id="PTHR30427:SF1">
    <property type="entry name" value="TRANSCRIPTIONAL ACTIVATOR PROTEIN LYSR"/>
    <property type="match status" value="1"/>
</dbReference>
<keyword evidence="4" id="KW-0804">Transcription</keyword>
<evidence type="ECO:0000313" key="6">
    <source>
        <dbReference type="EMBL" id="SDG22446.1"/>
    </source>
</evidence>
<dbReference type="SUPFAM" id="SSF53850">
    <property type="entry name" value="Periplasmic binding protein-like II"/>
    <property type="match status" value="1"/>
</dbReference>
<dbReference type="Pfam" id="PF03466">
    <property type="entry name" value="LysR_substrate"/>
    <property type="match status" value="1"/>
</dbReference>
<dbReference type="EMBL" id="FNBZ01000003">
    <property type="protein sequence ID" value="SDG22446.1"/>
    <property type="molecule type" value="Genomic_DNA"/>
</dbReference>
<comment type="similarity">
    <text evidence="1">Belongs to the LysR transcriptional regulatory family.</text>
</comment>
<sequence length="301" mass="33301">MSMNPRQLQAFSAVMRAGGISRASRVLHLSQPAVSKLIAGLEGDVGFPLFRRDKKRLSPTAEAHIFLAEVDAILNGMERLRRVSADLKNTRRGHLTIGTIATFGLTLLPEIIASFQKTSPETSVHLHVQTSPKLLDLAHTQQLDIAISMLASDSPAVQTETLMQCRAVCVLPSGHRLAGKDVIVPRDLEGEAFISLGETDRVRQLVDRAFEQENIARKMVTSTQFGMAACEFVRCSNAVTVVAPMTARASVNRDLVIKPFRPEVVLDIKLLRPRMKPPSSVRESFLSHLRDCLERWNLSHP</sequence>
<dbReference type="Pfam" id="PF00126">
    <property type="entry name" value="HTH_1"/>
    <property type="match status" value="1"/>
</dbReference>
<protein>
    <submittedName>
        <fullName evidence="6">DNA-binding transcriptional regulator, LysR family</fullName>
    </submittedName>
</protein>
<dbReference type="InterPro" id="IPR005119">
    <property type="entry name" value="LysR_subst-bd"/>
</dbReference>
<reference evidence="6 7" key="1">
    <citation type="submission" date="2016-10" db="EMBL/GenBank/DDBJ databases">
        <authorList>
            <person name="Varghese N."/>
            <person name="Submissions S."/>
        </authorList>
    </citation>
    <scope>NUCLEOTIDE SEQUENCE [LARGE SCALE GENOMIC DNA]</scope>
    <source>
        <strain evidence="6 7">DSM 26672</strain>
    </source>
</reference>
<evidence type="ECO:0000256" key="4">
    <source>
        <dbReference type="ARBA" id="ARBA00023163"/>
    </source>
</evidence>
<dbReference type="GO" id="GO:0003677">
    <property type="term" value="F:DNA binding"/>
    <property type="evidence" value="ECO:0007669"/>
    <property type="project" value="UniProtKB-KW"/>
</dbReference>
<evidence type="ECO:0000259" key="5">
    <source>
        <dbReference type="PROSITE" id="PS50931"/>
    </source>
</evidence>
<keyword evidence="2" id="KW-0805">Transcription regulation</keyword>
<organism evidence="6 7">
    <name type="scientific">Bosea robiniae</name>
    <dbReference type="NCBI Taxonomy" id="1036780"/>
    <lineage>
        <taxon>Bacteria</taxon>
        <taxon>Pseudomonadati</taxon>
        <taxon>Pseudomonadota</taxon>
        <taxon>Alphaproteobacteria</taxon>
        <taxon>Hyphomicrobiales</taxon>
        <taxon>Boseaceae</taxon>
        <taxon>Bosea</taxon>
    </lineage>
</organism>
<dbReference type="InterPro" id="IPR000847">
    <property type="entry name" value="LysR_HTH_N"/>
</dbReference>
<dbReference type="Gene3D" id="1.10.10.10">
    <property type="entry name" value="Winged helix-like DNA-binding domain superfamily/Winged helix DNA-binding domain"/>
    <property type="match status" value="1"/>
</dbReference>
<dbReference type="SUPFAM" id="SSF46785">
    <property type="entry name" value="Winged helix' DNA-binding domain"/>
    <property type="match status" value="1"/>
</dbReference>
<dbReference type="InterPro" id="IPR036390">
    <property type="entry name" value="WH_DNA-bd_sf"/>
</dbReference>